<feature type="region of interest" description="Disordered" evidence="1">
    <location>
        <begin position="56"/>
        <end position="76"/>
    </location>
</feature>
<dbReference type="EMBL" id="SRLO01022157">
    <property type="protein sequence ID" value="TNN22503.1"/>
    <property type="molecule type" value="Genomic_DNA"/>
</dbReference>
<evidence type="ECO:0000313" key="3">
    <source>
        <dbReference type="Proteomes" id="UP000314294"/>
    </source>
</evidence>
<accession>A0A4Z2E166</accession>
<sequence>MSTLQGCSPPSRYSCLISDSTRLIHWKLSSSVESGRCSATTTILSSLSTVTEKTAILGGRRRTGGGKEDTPPRTHS</sequence>
<organism evidence="2 3">
    <name type="scientific">Liparis tanakae</name>
    <name type="common">Tanaka's snailfish</name>
    <dbReference type="NCBI Taxonomy" id="230148"/>
    <lineage>
        <taxon>Eukaryota</taxon>
        <taxon>Metazoa</taxon>
        <taxon>Chordata</taxon>
        <taxon>Craniata</taxon>
        <taxon>Vertebrata</taxon>
        <taxon>Euteleostomi</taxon>
        <taxon>Actinopterygii</taxon>
        <taxon>Neopterygii</taxon>
        <taxon>Teleostei</taxon>
        <taxon>Neoteleostei</taxon>
        <taxon>Acanthomorphata</taxon>
        <taxon>Eupercaria</taxon>
        <taxon>Perciformes</taxon>
        <taxon>Cottioidei</taxon>
        <taxon>Cottales</taxon>
        <taxon>Liparidae</taxon>
        <taxon>Liparis</taxon>
    </lineage>
</organism>
<reference evidence="2 3" key="1">
    <citation type="submission" date="2019-03" db="EMBL/GenBank/DDBJ databases">
        <title>First draft genome of Liparis tanakae, snailfish: a comprehensive survey of snailfish specific genes.</title>
        <authorList>
            <person name="Kim W."/>
            <person name="Song I."/>
            <person name="Jeong J.-H."/>
            <person name="Kim D."/>
            <person name="Kim S."/>
            <person name="Ryu S."/>
            <person name="Song J.Y."/>
            <person name="Lee S.K."/>
        </authorList>
    </citation>
    <scope>NUCLEOTIDE SEQUENCE [LARGE SCALE GENOMIC DNA]</scope>
    <source>
        <tissue evidence="2">Muscle</tissue>
    </source>
</reference>
<dbReference type="Proteomes" id="UP000314294">
    <property type="component" value="Unassembled WGS sequence"/>
</dbReference>
<gene>
    <name evidence="2" type="ORF">EYF80_067383</name>
</gene>
<proteinExistence type="predicted"/>
<name>A0A4Z2E166_9TELE</name>
<protein>
    <submittedName>
        <fullName evidence="2">Uncharacterized protein</fullName>
    </submittedName>
</protein>
<evidence type="ECO:0000313" key="2">
    <source>
        <dbReference type="EMBL" id="TNN22503.1"/>
    </source>
</evidence>
<keyword evidence="3" id="KW-1185">Reference proteome</keyword>
<dbReference type="AlphaFoldDB" id="A0A4Z2E166"/>
<feature type="compositionally biased region" description="Basic and acidic residues" evidence="1">
    <location>
        <begin position="65"/>
        <end position="76"/>
    </location>
</feature>
<evidence type="ECO:0000256" key="1">
    <source>
        <dbReference type="SAM" id="MobiDB-lite"/>
    </source>
</evidence>
<comment type="caution">
    <text evidence="2">The sequence shown here is derived from an EMBL/GenBank/DDBJ whole genome shotgun (WGS) entry which is preliminary data.</text>
</comment>